<proteinExistence type="inferred from homology"/>
<comment type="similarity">
    <text evidence="3">Belongs to the alpha-IPM synthase/homocitrate synthase family. LeuA type 2 subfamily.</text>
</comment>
<dbReference type="InterPro" id="IPR039371">
    <property type="entry name" value="LeuA_N_DRE-TIM"/>
</dbReference>
<keyword evidence="8" id="KW-0479">Metal-binding</keyword>
<evidence type="ECO:0000313" key="11">
    <source>
        <dbReference type="EMBL" id="ERK40924.1"/>
    </source>
</evidence>
<keyword evidence="5" id="KW-0432">Leucine biosynthesis</keyword>
<keyword evidence="7" id="KW-0808">Transferase</keyword>
<dbReference type="SUPFAM" id="SSF89000">
    <property type="entry name" value="post-HMGL domain-like"/>
    <property type="match status" value="1"/>
</dbReference>
<dbReference type="HOGENOM" id="CLU_459711_0_0_9"/>
<dbReference type="InterPro" id="IPR013785">
    <property type="entry name" value="Aldolase_TIM"/>
</dbReference>
<organism evidence="11 12">
    <name type="scientific">Faecalitalea cylindroides ATCC 27803</name>
    <dbReference type="NCBI Taxonomy" id="649755"/>
    <lineage>
        <taxon>Bacteria</taxon>
        <taxon>Bacillati</taxon>
        <taxon>Bacillota</taxon>
        <taxon>Erysipelotrichia</taxon>
        <taxon>Erysipelotrichales</taxon>
        <taxon>Erysipelotrichaceae</taxon>
        <taxon>Faecalitalea</taxon>
    </lineage>
</organism>
<accession>U2PB54</accession>
<evidence type="ECO:0000256" key="1">
    <source>
        <dbReference type="ARBA" id="ARBA00000064"/>
    </source>
</evidence>
<dbReference type="Gene3D" id="3.20.20.70">
    <property type="entry name" value="Aldolase class I"/>
    <property type="match status" value="1"/>
</dbReference>
<dbReference type="HAMAP" id="MF_00572">
    <property type="entry name" value="LeuA_type2"/>
    <property type="match status" value="1"/>
</dbReference>
<keyword evidence="9" id="KW-0100">Branched-chain amino acid biosynthesis</keyword>
<dbReference type="NCBIfam" id="NF002991">
    <property type="entry name" value="PRK03739.1"/>
    <property type="match status" value="1"/>
</dbReference>
<evidence type="ECO:0000256" key="3">
    <source>
        <dbReference type="ARBA" id="ARBA00009767"/>
    </source>
</evidence>
<dbReference type="InterPro" id="IPR013709">
    <property type="entry name" value="2-isopropylmalate_synth_dimer"/>
</dbReference>
<gene>
    <name evidence="11" type="ORF">HMPREF0367_02005</name>
</gene>
<dbReference type="PROSITE" id="PS50991">
    <property type="entry name" value="PYR_CT"/>
    <property type="match status" value="1"/>
</dbReference>
<dbReference type="SUPFAM" id="SSF110921">
    <property type="entry name" value="2-isopropylmalate synthase LeuA, allosteric (dimerisation) domain"/>
    <property type="match status" value="1"/>
</dbReference>
<feature type="non-terminal residue" evidence="11">
    <location>
        <position position="1"/>
    </location>
</feature>
<keyword evidence="6" id="KW-0028">Amino-acid biosynthesis</keyword>
<dbReference type="GO" id="GO:0003852">
    <property type="term" value="F:2-isopropylmalate synthase activity"/>
    <property type="evidence" value="ECO:0007669"/>
    <property type="project" value="UniProtKB-EC"/>
</dbReference>
<dbReference type="PANTHER" id="PTHR46911:SF1">
    <property type="entry name" value="2-ISOPROPYLMALATE SYNTHASE"/>
    <property type="match status" value="1"/>
</dbReference>
<evidence type="ECO:0000256" key="7">
    <source>
        <dbReference type="ARBA" id="ARBA00022679"/>
    </source>
</evidence>
<dbReference type="GO" id="GO:0046872">
    <property type="term" value="F:metal ion binding"/>
    <property type="evidence" value="ECO:0007669"/>
    <property type="project" value="UniProtKB-KW"/>
</dbReference>
<reference evidence="11 12" key="1">
    <citation type="submission" date="2013-06" db="EMBL/GenBank/DDBJ databases">
        <authorList>
            <person name="Weinstock G."/>
            <person name="Sodergren E."/>
            <person name="Lobos E.A."/>
            <person name="Fulton L."/>
            <person name="Fulton R."/>
            <person name="Courtney L."/>
            <person name="Fronick C."/>
            <person name="O'Laughlin M."/>
            <person name="Godfrey J."/>
            <person name="Wilson R.M."/>
            <person name="Miner T."/>
            <person name="Farmer C."/>
            <person name="Delehaunty K."/>
            <person name="Cordes M."/>
            <person name="Minx P."/>
            <person name="Tomlinson C."/>
            <person name="Chen J."/>
            <person name="Wollam A."/>
            <person name="Pepin K.H."/>
            <person name="Bhonagiri V."/>
            <person name="Zhang X."/>
            <person name="Warren W."/>
            <person name="Mitreva M."/>
            <person name="Mardis E.R."/>
            <person name="Wilson R.K."/>
        </authorList>
    </citation>
    <scope>NUCLEOTIDE SEQUENCE [LARGE SCALE GENOMIC DNA]</scope>
    <source>
        <strain evidence="11 12">ATCC 27803</strain>
    </source>
</reference>
<dbReference type="Pfam" id="PF22615">
    <property type="entry name" value="IPMS_D2"/>
    <property type="match status" value="1"/>
</dbReference>
<dbReference type="InterPro" id="IPR000891">
    <property type="entry name" value="PYR_CT"/>
</dbReference>
<evidence type="ECO:0000256" key="4">
    <source>
        <dbReference type="ARBA" id="ARBA00012973"/>
    </source>
</evidence>
<comment type="pathway">
    <text evidence="2">Amino-acid biosynthesis; L-leucine biosynthesis; L-leucine from 3-methyl-2-oxobutanoate: step 1/4.</text>
</comment>
<evidence type="ECO:0000256" key="5">
    <source>
        <dbReference type="ARBA" id="ARBA00022430"/>
    </source>
</evidence>
<sequence>RTEGSCYDNKSGTAGLFSSLKEFFTLRDVFLSLEVLGKKEEIEMMDASKYSIGYYAPPVNEYRWVKKDHIEKAPIWCSVDLRDGNQSLVIPMSLSEKLKFYQLLLEIGFKEIEVGFPAASETEYEFLRTIIENDMIPSDVTVQVLTQCRDHIIRKTFEAVKGAPRAIIHFYNSTSVAQREQVFKKSKEEIKQIAVEGAKLVKKLSEEYEGNFLFEYSPESFTGTEPEYALEVCNAVLDVMQPTMDRPMIINLPVTVEMSMPHIYANQIEYCSDRLHYRDAVILSTHPHNDRGTGVADTELALLAGAQRVECCLFGNGERTGNVDAITLAMNMYSHGVGPKLDFSNMPHICEVYEEVTRMNVSCRQPYAGSLVFAAFSGSHQDAIAKGMNYREENHLHKWNVPYLPIDPHDVSREYDADVIRINSQSGKGGIGYILEKSYGYVMPAKMREDFGYRVKDVSDKSHAELKPDEIYSIFKEEYLNVSRPVEVLEAHFVQGDEIEAHVIARFGNQVHQIYDKGNGRLDAVSNALKQMLPNSFSLETYSEHSLDDGSHSRAASYVGIVCEDGHRAWGAGEDTDIIRAGIKALVSAINNQ</sequence>
<dbReference type="SMART" id="SM00917">
    <property type="entry name" value="LeuA_dimer"/>
    <property type="match status" value="1"/>
</dbReference>
<comment type="caution">
    <text evidence="11">The sequence shown here is derived from an EMBL/GenBank/DDBJ whole genome shotgun (WGS) entry which is preliminary data.</text>
</comment>
<dbReference type="InterPro" id="IPR036230">
    <property type="entry name" value="LeuA_allosteric_dom_sf"/>
</dbReference>
<dbReference type="Pfam" id="PF08502">
    <property type="entry name" value="LeuA_dimer"/>
    <property type="match status" value="1"/>
</dbReference>
<dbReference type="Proteomes" id="UP000016658">
    <property type="component" value="Unassembled WGS sequence"/>
</dbReference>
<evidence type="ECO:0000256" key="9">
    <source>
        <dbReference type="ARBA" id="ARBA00023304"/>
    </source>
</evidence>
<evidence type="ECO:0000256" key="2">
    <source>
        <dbReference type="ARBA" id="ARBA00004689"/>
    </source>
</evidence>
<dbReference type="InterPro" id="IPR005668">
    <property type="entry name" value="IPM_Synthase"/>
</dbReference>
<dbReference type="Gene3D" id="3.30.160.270">
    <property type="match status" value="1"/>
</dbReference>
<dbReference type="SUPFAM" id="SSF51569">
    <property type="entry name" value="Aldolase"/>
    <property type="match status" value="1"/>
</dbReference>
<dbReference type="InterPro" id="IPR054692">
    <property type="entry name" value="LeuA-like_post-cat"/>
</dbReference>
<evidence type="ECO:0000259" key="10">
    <source>
        <dbReference type="PROSITE" id="PS50991"/>
    </source>
</evidence>
<dbReference type="InterPro" id="IPR002034">
    <property type="entry name" value="AIPM/Hcit_synth_CS"/>
</dbReference>
<dbReference type="EC" id="2.3.3.13" evidence="4"/>
<dbReference type="PATRIC" id="fig|649755.3.peg.1848"/>
<dbReference type="GO" id="GO:0009098">
    <property type="term" value="P:L-leucine biosynthetic process"/>
    <property type="evidence" value="ECO:0007669"/>
    <property type="project" value="UniProtKB-KW"/>
</dbReference>
<comment type="catalytic activity">
    <reaction evidence="1">
        <text>3-methyl-2-oxobutanoate + acetyl-CoA + H2O = (2S)-2-isopropylmalate + CoA + H(+)</text>
        <dbReference type="Rhea" id="RHEA:21524"/>
        <dbReference type="ChEBI" id="CHEBI:1178"/>
        <dbReference type="ChEBI" id="CHEBI:11851"/>
        <dbReference type="ChEBI" id="CHEBI:15377"/>
        <dbReference type="ChEBI" id="CHEBI:15378"/>
        <dbReference type="ChEBI" id="CHEBI:57287"/>
        <dbReference type="ChEBI" id="CHEBI:57288"/>
        <dbReference type="EC" id="2.3.3.13"/>
    </reaction>
</comment>
<name>U2PB54_9FIRM</name>
<evidence type="ECO:0000256" key="8">
    <source>
        <dbReference type="ARBA" id="ARBA00022723"/>
    </source>
</evidence>
<dbReference type="PANTHER" id="PTHR46911">
    <property type="match status" value="1"/>
</dbReference>
<dbReference type="EMBL" id="AWVI01000126">
    <property type="protein sequence ID" value="ERK40924.1"/>
    <property type="molecule type" value="Genomic_DNA"/>
</dbReference>
<evidence type="ECO:0000313" key="12">
    <source>
        <dbReference type="Proteomes" id="UP000016658"/>
    </source>
</evidence>
<dbReference type="Pfam" id="PF00682">
    <property type="entry name" value="HMGL-like"/>
    <property type="match status" value="1"/>
</dbReference>
<dbReference type="PROSITE" id="PS00816">
    <property type="entry name" value="AIPM_HOMOCIT_SYNTH_2"/>
    <property type="match status" value="1"/>
</dbReference>
<evidence type="ECO:0000256" key="6">
    <source>
        <dbReference type="ARBA" id="ARBA00022605"/>
    </source>
</evidence>
<dbReference type="AlphaFoldDB" id="U2PB54"/>
<feature type="domain" description="Pyruvate carboxyltransferase" evidence="10">
    <location>
        <begin position="74"/>
        <end position="347"/>
    </location>
</feature>
<dbReference type="PROSITE" id="PS00815">
    <property type="entry name" value="AIPM_HOMOCIT_SYNTH_1"/>
    <property type="match status" value="1"/>
</dbReference>
<protein>
    <recommendedName>
        <fullName evidence="4">2-isopropylmalate synthase</fullName>
        <ecNumber evidence="4">2.3.3.13</ecNumber>
    </recommendedName>
</protein>
<dbReference type="CDD" id="cd07942">
    <property type="entry name" value="DRE_TIM_LeuA"/>
    <property type="match status" value="1"/>
</dbReference>